<organism evidence="7 8">
    <name type="scientific">Armillaria novae-zelandiae</name>
    <dbReference type="NCBI Taxonomy" id="153914"/>
    <lineage>
        <taxon>Eukaryota</taxon>
        <taxon>Fungi</taxon>
        <taxon>Dikarya</taxon>
        <taxon>Basidiomycota</taxon>
        <taxon>Agaricomycotina</taxon>
        <taxon>Agaricomycetes</taxon>
        <taxon>Agaricomycetidae</taxon>
        <taxon>Agaricales</taxon>
        <taxon>Marasmiineae</taxon>
        <taxon>Physalacriaceae</taxon>
        <taxon>Armillaria</taxon>
    </lineage>
</organism>
<evidence type="ECO:0000313" key="7">
    <source>
        <dbReference type="EMBL" id="KAK0474914.1"/>
    </source>
</evidence>
<sequence>MQDPETPPPNVPYQAYRSKRHSRTVSNSRLTPNASPPPSLSRPTSIIGPPMQLNYDSWEKDSAAAFALKAQASPAEPIVVLEPTPPATINGLPSPPDSPNTNEPPEPPKENEAVPLTVEPTTTKLEHHSDHHETPSTAPSSPTASSSGSPSQATQPLPRTNNVRKASTFRHVPRTSRALVTPSLLGPQHSRTGSAAAVVPSSLRHSVPPADSTYSASRHLSSDSVSRIASSPAPLPPSKDNKPTSDTKFTTITNGTINGSGSTSVSSHVSPSLSPSPQAVTPPTRTISLHPSPSVSPAPRPSSSASIRLAPSRSSTSTPPLATPTTRSITPYRPGFQPRGFYRHRTDEFLALRKISRDGVEESGMQKRIERTKLERRLEKLITLHFPVSGHSAIDRGKHVRPEGSRRASSLFDLELGDLKRMSISDATGLWKGVLSSGGGQNDIRAAEQRITPWEEDAAVSKCPLCRASFHPLTNRKHHCRLCGKIICSLPVRHPQRPVQCSILFVVDPKSRKIEEVGEGVDYGVKKRRVGSVSGPGSIGKTEEPEDDSEKFLKGVRICQDCRPILLRQQYYQEMNTVPAFSKLYQVLIELEKQLEDCLPQFQELIVSLNHDEHPTKEATAARKRLLDIFAQYDAVAKRIRKLPCTPGSSQDRVQMAVTTRANMFLQKHMFPLQVSSDVTFCLIIGSREFQSLPKAKPKHKKSSSTVEEPPIIDPDSEAAHALQPLLEQEALLESFVEEANVHRKFEDAKALRISLGEIRAEIERILANAENGAVKGKGKKRS</sequence>
<dbReference type="SMART" id="SM00064">
    <property type="entry name" value="FYVE"/>
    <property type="match status" value="1"/>
</dbReference>
<feature type="compositionally biased region" description="Polar residues" evidence="5">
    <location>
        <begin position="212"/>
        <end position="229"/>
    </location>
</feature>
<dbReference type="GO" id="GO:0008270">
    <property type="term" value="F:zinc ion binding"/>
    <property type="evidence" value="ECO:0007669"/>
    <property type="project" value="UniProtKB-KW"/>
</dbReference>
<dbReference type="PANTHER" id="PTHR23164:SF30">
    <property type="entry name" value="EARLY ENDOSOME ANTIGEN 1"/>
    <property type="match status" value="1"/>
</dbReference>
<dbReference type="InterPro" id="IPR036531">
    <property type="entry name" value="Rbsn_Rab-bd_sf"/>
</dbReference>
<keyword evidence="2 4" id="KW-0863">Zinc-finger</keyword>
<name>A0AA39UA54_9AGAR</name>
<protein>
    <submittedName>
        <fullName evidence="7">FYVE zinc finger-domain-containing protein</fullName>
    </submittedName>
</protein>
<feature type="compositionally biased region" description="Pro residues" evidence="5">
    <location>
        <begin position="1"/>
        <end position="11"/>
    </location>
</feature>
<feature type="compositionally biased region" description="Polar residues" evidence="5">
    <location>
        <begin position="24"/>
        <end position="33"/>
    </location>
</feature>
<keyword evidence="1" id="KW-0479">Metal-binding</keyword>
<evidence type="ECO:0000256" key="5">
    <source>
        <dbReference type="SAM" id="MobiDB-lite"/>
    </source>
</evidence>
<feature type="domain" description="FYVE-type" evidence="6">
    <location>
        <begin position="457"/>
        <end position="567"/>
    </location>
</feature>
<dbReference type="CDD" id="cd15737">
    <property type="entry name" value="FYVE2_Vac1p_like"/>
    <property type="match status" value="1"/>
</dbReference>
<dbReference type="PROSITE" id="PS50178">
    <property type="entry name" value="ZF_FYVE"/>
    <property type="match status" value="1"/>
</dbReference>
<dbReference type="AlphaFoldDB" id="A0AA39UA54"/>
<feature type="compositionally biased region" description="Basic and acidic residues" evidence="5">
    <location>
        <begin position="124"/>
        <end position="134"/>
    </location>
</feature>
<evidence type="ECO:0000259" key="6">
    <source>
        <dbReference type="PROSITE" id="PS50178"/>
    </source>
</evidence>
<evidence type="ECO:0000256" key="2">
    <source>
        <dbReference type="ARBA" id="ARBA00022771"/>
    </source>
</evidence>
<dbReference type="PANTHER" id="PTHR23164">
    <property type="entry name" value="EARLY ENDOSOME ANTIGEN 1"/>
    <property type="match status" value="1"/>
</dbReference>
<dbReference type="SUPFAM" id="SSF140125">
    <property type="entry name" value="Rabenosyn-5 Rab-binding domain-like"/>
    <property type="match status" value="1"/>
</dbReference>
<evidence type="ECO:0000256" key="1">
    <source>
        <dbReference type="ARBA" id="ARBA00022723"/>
    </source>
</evidence>
<dbReference type="InterPro" id="IPR017455">
    <property type="entry name" value="Znf_FYVE-rel"/>
</dbReference>
<feature type="region of interest" description="Disordered" evidence="5">
    <location>
        <begin position="77"/>
        <end position="340"/>
    </location>
</feature>
<gene>
    <name evidence="7" type="ORF">IW261DRAFT_1497725</name>
</gene>
<dbReference type="InterPro" id="IPR011011">
    <property type="entry name" value="Znf_FYVE_PHD"/>
</dbReference>
<keyword evidence="8" id="KW-1185">Reference proteome</keyword>
<dbReference type="SUPFAM" id="SSF57903">
    <property type="entry name" value="FYVE/PHD zinc finger"/>
    <property type="match status" value="1"/>
</dbReference>
<feature type="region of interest" description="Disordered" evidence="5">
    <location>
        <begin position="1"/>
        <end position="54"/>
    </location>
</feature>
<evidence type="ECO:0000313" key="8">
    <source>
        <dbReference type="Proteomes" id="UP001175227"/>
    </source>
</evidence>
<dbReference type="Gene3D" id="3.30.40.10">
    <property type="entry name" value="Zinc/RING finger domain, C3HC4 (zinc finger)"/>
    <property type="match status" value="1"/>
</dbReference>
<dbReference type="InterPro" id="IPR021565">
    <property type="entry name" value="Rbsn_Rab-bd"/>
</dbReference>
<dbReference type="Proteomes" id="UP001175227">
    <property type="component" value="Unassembled WGS sequence"/>
</dbReference>
<accession>A0AA39UA54</accession>
<feature type="compositionally biased region" description="Low complexity" evidence="5">
    <location>
        <begin position="250"/>
        <end position="277"/>
    </location>
</feature>
<feature type="compositionally biased region" description="Low complexity" evidence="5">
    <location>
        <begin position="135"/>
        <end position="156"/>
    </location>
</feature>
<proteinExistence type="predicted"/>
<dbReference type="Pfam" id="PF01363">
    <property type="entry name" value="FYVE"/>
    <property type="match status" value="1"/>
</dbReference>
<comment type="caution">
    <text evidence="7">The sequence shown here is derived from an EMBL/GenBank/DDBJ whole genome shotgun (WGS) entry which is preliminary data.</text>
</comment>
<reference evidence="7" key="1">
    <citation type="submission" date="2023-06" db="EMBL/GenBank/DDBJ databases">
        <authorList>
            <consortium name="Lawrence Berkeley National Laboratory"/>
            <person name="Ahrendt S."/>
            <person name="Sahu N."/>
            <person name="Indic B."/>
            <person name="Wong-Bajracharya J."/>
            <person name="Merenyi Z."/>
            <person name="Ke H.-M."/>
            <person name="Monk M."/>
            <person name="Kocsube S."/>
            <person name="Drula E."/>
            <person name="Lipzen A."/>
            <person name="Balint B."/>
            <person name="Henrissat B."/>
            <person name="Andreopoulos B."/>
            <person name="Martin F.M."/>
            <person name="Harder C.B."/>
            <person name="Rigling D."/>
            <person name="Ford K.L."/>
            <person name="Foster G.D."/>
            <person name="Pangilinan J."/>
            <person name="Papanicolaou A."/>
            <person name="Barry K."/>
            <person name="LaButti K."/>
            <person name="Viragh M."/>
            <person name="Koriabine M."/>
            <person name="Yan M."/>
            <person name="Riley R."/>
            <person name="Champramary S."/>
            <person name="Plett K.L."/>
            <person name="Tsai I.J."/>
            <person name="Slot J."/>
            <person name="Sipos G."/>
            <person name="Plett J."/>
            <person name="Nagy L.G."/>
            <person name="Grigoriev I.V."/>
        </authorList>
    </citation>
    <scope>NUCLEOTIDE SEQUENCE</scope>
    <source>
        <strain evidence="7">ICMP 16352</strain>
    </source>
</reference>
<dbReference type="InterPro" id="IPR000306">
    <property type="entry name" value="Znf_FYVE"/>
</dbReference>
<dbReference type="EMBL" id="JAUEPR010000025">
    <property type="protein sequence ID" value="KAK0474914.1"/>
    <property type="molecule type" value="Genomic_DNA"/>
</dbReference>
<feature type="compositionally biased region" description="Pro residues" evidence="5">
    <location>
        <begin position="93"/>
        <end position="105"/>
    </location>
</feature>
<dbReference type="InterPro" id="IPR013083">
    <property type="entry name" value="Znf_RING/FYVE/PHD"/>
</dbReference>
<evidence type="ECO:0000256" key="3">
    <source>
        <dbReference type="ARBA" id="ARBA00022833"/>
    </source>
</evidence>
<keyword evidence="3" id="KW-0862">Zinc</keyword>
<dbReference type="Pfam" id="PF11464">
    <property type="entry name" value="Rbsn"/>
    <property type="match status" value="1"/>
</dbReference>
<evidence type="ECO:0000256" key="4">
    <source>
        <dbReference type="PROSITE-ProRule" id="PRU00091"/>
    </source>
</evidence>
<feature type="compositionally biased region" description="Low complexity" evidence="5">
    <location>
        <begin position="301"/>
        <end position="328"/>
    </location>
</feature>
<feature type="compositionally biased region" description="Polar residues" evidence="5">
    <location>
        <begin position="278"/>
        <end position="289"/>
    </location>
</feature>